<comment type="caution">
    <text evidence="3">The sequence shown here is derived from an EMBL/GenBank/DDBJ whole genome shotgun (WGS) entry which is preliminary data.</text>
</comment>
<feature type="compositionally biased region" description="Polar residues" evidence="2">
    <location>
        <begin position="452"/>
        <end position="467"/>
    </location>
</feature>
<evidence type="ECO:0008006" key="4">
    <source>
        <dbReference type="Google" id="ProtNLM"/>
    </source>
</evidence>
<evidence type="ECO:0000256" key="1">
    <source>
        <dbReference type="SAM" id="Coils"/>
    </source>
</evidence>
<feature type="coiled-coil region" evidence="1">
    <location>
        <begin position="211"/>
        <end position="313"/>
    </location>
</feature>
<dbReference type="AlphaFoldDB" id="A0A699KBM3"/>
<sequence>MMNMLNNKYRTSFVKPKFLKKAQRANPRPYDIGCYNDNLALILTPDSDELIRLEKESRSKLSDLIRPFDYDKLNNLYDLFVPQRENSSEQRYFLERSRLSHINVNHRKSKESFNKQTTLLEKRMDESILLDKQCQSSLEIFKVKLNVNTIITGVELCKQKIASRTYIGYIDPFIQSTIESNFYPVISRISAGLNQFLRCLNEDMVADLRYFNSLESEVDSLRSQLETQKTQFLNEIDRLSREYYYADHMNAILSVYTELDEVTNLQCDYLELLEKCEGLETELSKSKMMSKSFESVQKHAINLELELQQCKEKIKNDMLFKVNKTKDFCKERERYFEIQYLKAQLQDKSIVISELKKLIEKMKGKSVDTKFEKSSVIRQPNAFKSQRPAVLGKPTTFLNSFVRKDFSKSTSVTQTQVSNDFSKPVTAQTLPTNKNSILKNTNVLALGIPQLKSNPQGDRVMHNNSQGKKQEVEDHRKSVKLSKNKMSVTACNDSLNAKTLNVKSVCATCDSCVLNDKHDMCVLKSIAKPIKKIVASESNKKPRNFTRKLYERVSKTCSWWYPKFTPLGYKWKPKSGKEKVNPNGSMSLGNTSRTANIMDHMTSRRSTVSKTPLSSNSFAARRDCPIHRRLWVLKAHDEKSQASN</sequence>
<protein>
    <recommendedName>
        <fullName evidence="4">Integrase, catalytic region, zinc finger, CCHC-type, peptidase aspartic, catalytic</fullName>
    </recommendedName>
</protein>
<evidence type="ECO:0000313" key="3">
    <source>
        <dbReference type="EMBL" id="GFA79568.1"/>
    </source>
</evidence>
<dbReference type="EMBL" id="BKCJ010489439">
    <property type="protein sequence ID" value="GFA79568.1"/>
    <property type="molecule type" value="Genomic_DNA"/>
</dbReference>
<keyword evidence="1" id="KW-0175">Coiled coil</keyword>
<accession>A0A699KBM3</accession>
<evidence type="ECO:0000256" key="2">
    <source>
        <dbReference type="SAM" id="MobiDB-lite"/>
    </source>
</evidence>
<gene>
    <name evidence="3" type="ORF">Tci_651540</name>
</gene>
<feature type="region of interest" description="Disordered" evidence="2">
    <location>
        <begin position="452"/>
        <end position="479"/>
    </location>
</feature>
<proteinExistence type="predicted"/>
<reference evidence="3" key="1">
    <citation type="journal article" date="2019" name="Sci. Rep.">
        <title>Draft genome of Tanacetum cinerariifolium, the natural source of mosquito coil.</title>
        <authorList>
            <person name="Yamashiro T."/>
            <person name="Shiraishi A."/>
            <person name="Satake H."/>
            <person name="Nakayama K."/>
        </authorList>
    </citation>
    <scope>NUCLEOTIDE SEQUENCE</scope>
</reference>
<organism evidence="3">
    <name type="scientific">Tanacetum cinerariifolium</name>
    <name type="common">Dalmatian daisy</name>
    <name type="synonym">Chrysanthemum cinerariifolium</name>
    <dbReference type="NCBI Taxonomy" id="118510"/>
    <lineage>
        <taxon>Eukaryota</taxon>
        <taxon>Viridiplantae</taxon>
        <taxon>Streptophyta</taxon>
        <taxon>Embryophyta</taxon>
        <taxon>Tracheophyta</taxon>
        <taxon>Spermatophyta</taxon>
        <taxon>Magnoliopsida</taxon>
        <taxon>eudicotyledons</taxon>
        <taxon>Gunneridae</taxon>
        <taxon>Pentapetalae</taxon>
        <taxon>asterids</taxon>
        <taxon>campanulids</taxon>
        <taxon>Asterales</taxon>
        <taxon>Asteraceae</taxon>
        <taxon>Asteroideae</taxon>
        <taxon>Anthemideae</taxon>
        <taxon>Anthemidinae</taxon>
        <taxon>Tanacetum</taxon>
    </lineage>
</organism>
<name>A0A699KBM3_TANCI</name>